<sequence length="248" mass="28378">MNTIFKFTLFLFPFLIFAQSYEITYQRYASRYDGNLDDVIKRLTNPKSDIHKEQKNELTLVYTDGISICGSNLVGYINKNASKEEYTPQVSQTIHYKNQKDNTLIKSLPNWIPAIYGQDIRVKSKLLSFDWQITNTTSSISGYNCHLATTTLDNGDKIIAWYTDQIGINDGPYNYWGLPGLILQLQISNRVLLIGTSVKKLDKIIEIPIPDKGDIMTPEEFKVLQEEVLKPRTITRPDGSTVTIRRSE</sequence>
<name>A0ABP6UP11_9FLAO</name>
<proteinExistence type="predicted"/>
<dbReference type="Proteomes" id="UP001500459">
    <property type="component" value="Unassembled WGS sequence"/>
</dbReference>
<dbReference type="InterPro" id="IPR005901">
    <property type="entry name" value="GLPGLI"/>
</dbReference>
<organism evidence="1 2">
    <name type="scientific">Aquimarina addita</name>
    <dbReference type="NCBI Taxonomy" id="870485"/>
    <lineage>
        <taxon>Bacteria</taxon>
        <taxon>Pseudomonadati</taxon>
        <taxon>Bacteroidota</taxon>
        <taxon>Flavobacteriia</taxon>
        <taxon>Flavobacteriales</taxon>
        <taxon>Flavobacteriaceae</taxon>
        <taxon>Aquimarina</taxon>
    </lineage>
</organism>
<keyword evidence="2" id="KW-1185">Reference proteome</keyword>
<gene>
    <name evidence="1" type="ORF">GCM10022393_32340</name>
</gene>
<dbReference type="Pfam" id="PF09697">
    <property type="entry name" value="Porph_ging"/>
    <property type="match status" value="1"/>
</dbReference>
<evidence type="ECO:0008006" key="3">
    <source>
        <dbReference type="Google" id="ProtNLM"/>
    </source>
</evidence>
<dbReference type="EMBL" id="BAABCW010000015">
    <property type="protein sequence ID" value="GAA3515879.1"/>
    <property type="molecule type" value="Genomic_DNA"/>
</dbReference>
<evidence type="ECO:0000313" key="1">
    <source>
        <dbReference type="EMBL" id="GAA3515879.1"/>
    </source>
</evidence>
<protein>
    <recommendedName>
        <fullName evidence="3">GLPGLI family protein</fullName>
    </recommendedName>
</protein>
<accession>A0ABP6UP11</accession>
<dbReference type="NCBIfam" id="TIGR01200">
    <property type="entry name" value="GLPGLI"/>
    <property type="match status" value="1"/>
</dbReference>
<evidence type="ECO:0000313" key="2">
    <source>
        <dbReference type="Proteomes" id="UP001500459"/>
    </source>
</evidence>
<dbReference type="RefSeq" id="WP_344929208.1">
    <property type="nucleotide sequence ID" value="NZ_BAABCW010000015.1"/>
</dbReference>
<comment type="caution">
    <text evidence="1">The sequence shown here is derived from an EMBL/GenBank/DDBJ whole genome shotgun (WGS) entry which is preliminary data.</text>
</comment>
<reference evidence="2" key="1">
    <citation type="journal article" date="2019" name="Int. J. Syst. Evol. Microbiol.">
        <title>The Global Catalogue of Microorganisms (GCM) 10K type strain sequencing project: providing services to taxonomists for standard genome sequencing and annotation.</title>
        <authorList>
            <consortium name="The Broad Institute Genomics Platform"/>
            <consortium name="The Broad Institute Genome Sequencing Center for Infectious Disease"/>
            <person name="Wu L."/>
            <person name="Ma J."/>
        </authorList>
    </citation>
    <scope>NUCLEOTIDE SEQUENCE [LARGE SCALE GENOMIC DNA]</scope>
    <source>
        <strain evidence="2">JCM 17106</strain>
    </source>
</reference>